<dbReference type="Gene3D" id="1.20.140.40">
    <property type="entry name" value="Invertase/pectin methylesterase inhibitor family protein"/>
    <property type="match status" value="1"/>
</dbReference>
<dbReference type="CDD" id="cd15797">
    <property type="entry name" value="PMEI"/>
    <property type="match status" value="1"/>
</dbReference>
<reference evidence="5" key="1">
    <citation type="submission" date="2020-09" db="EMBL/GenBank/DDBJ databases">
        <title>Genome-Enabled Discovery of Anthraquinone Biosynthesis in Senna tora.</title>
        <authorList>
            <person name="Kang S.-H."/>
            <person name="Pandey R.P."/>
            <person name="Lee C.-M."/>
            <person name="Sim J.-S."/>
            <person name="Jeong J.-T."/>
            <person name="Choi B.-S."/>
            <person name="Jung M."/>
            <person name="Ginzburg D."/>
            <person name="Zhao K."/>
            <person name="Won S.Y."/>
            <person name="Oh T.-J."/>
            <person name="Yu Y."/>
            <person name="Kim N.-H."/>
            <person name="Lee O.R."/>
            <person name="Lee T.-H."/>
            <person name="Bashyal P."/>
            <person name="Kim T.-S."/>
            <person name="Lee W.-H."/>
            <person name="Kawkins C."/>
            <person name="Kim C.-K."/>
            <person name="Kim J.S."/>
            <person name="Ahn B.O."/>
            <person name="Rhee S.Y."/>
            <person name="Sohng J.K."/>
        </authorList>
    </citation>
    <scope>NUCLEOTIDE SEQUENCE</scope>
    <source>
        <tissue evidence="5">Leaf</tissue>
    </source>
</reference>
<sequence>MKPKHGAALTCMAEYAINIAKEKAAIAHSTLGTMVQTTPEIRLKQHYHACLEHYTDAMDNIEKVQKSYETKDFFGMNIAASALMTNVDDCETSEAPGYDPSVDLKRKNEELEYASIILMILANQLGGRHKTCLWKVQYFNIFGR</sequence>
<dbReference type="GO" id="GO:0046910">
    <property type="term" value="F:pectinesterase inhibitor activity"/>
    <property type="evidence" value="ECO:0007669"/>
    <property type="project" value="InterPro"/>
</dbReference>
<dbReference type="Pfam" id="PF04043">
    <property type="entry name" value="PMEI"/>
    <property type="match status" value="1"/>
</dbReference>
<dbReference type="PANTHER" id="PTHR36710:SF4">
    <property type="entry name" value="PLANT INVERTASE_PECTIN METHYLESTERASE INHIBITOR SUPERFAMILY PROTEIN"/>
    <property type="match status" value="1"/>
</dbReference>
<dbReference type="InterPro" id="IPR052421">
    <property type="entry name" value="PCW_Enzyme_Inhibitor"/>
</dbReference>
<gene>
    <name evidence="5" type="ORF">G2W53_006154</name>
</gene>
<dbReference type="OrthoDB" id="1413774at2759"/>
<keyword evidence="6" id="KW-1185">Reference proteome</keyword>
<feature type="domain" description="Pectinesterase inhibitor" evidence="4">
    <location>
        <begin position="12"/>
        <end position="93"/>
    </location>
</feature>
<dbReference type="Proteomes" id="UP000634136">
    <property type="component" value="Unassembled WGS sequence"/>
</dbReference>
<evidence type="ECO:0000313" key="6">
    <source>
        <dbReference type="Proteomes" id="UP000634136"/>
    </source>
</evidence>
<comment type="similarity">
    <text evidence="3">Belongs to the PMEI family.</text>
</comment>
<evidence type="ECO:0000256" key="1">
    <source>
        <dbReference type="ARBA" id="ARBA00022729"/>
    </source>
</evidence>
<dbReference type="PANTHER" id="PTHR36710">
    <property type="entry name" value="PECTINESTERASE INHIBITOR-LIKE"/>
    <property type="match status" value="1"/>
</dbReference>
<dbReference type="InterPro" id="IPR006501">
    <property type="entry name" value="Pectinesterase_inhib_dom"/>
</dbReference>
<name>A0A834X4T2_9FABA</name>
<protein>
    <submittedName>
        <fullName evidence="5">Pectinesterase inhibitor-like</fullName>
    </submittedName>
</protein>
<dbReference type="InterPro" id="IPR034086">
    <property type="entry name" value="PMEI_plant"/>
</dbReference>
<dbReference type="NCBIfam" id="TIGR01614">
    <property type="entry name" value="PME_inhib"/>
    <property type="match status" value="1"/>
</dbReference>
<evidence type="ECO:0000256" key="3">
    <source>
        <dbReference type="ARBA" id="ARBA00038471"/>
    </source>
</evidence>
<dbReference type="AlphaFoldDB" id="A0A834X4T2"/>
<dbReference type="EMBL" id="JAAIUW010000003">
    <property type="protein sequence ID" value="KAF7837672.1"/>
    <property type="molecule type" value="Genomic_DNA"/>
</dbReference>
<keyword evidence="2" id="KW-1015">Disulfide bond</keyword>
<accession>A0A834X4T2</accession>
<dbReference type="InterPro" id="IPR035513">
    <property type="entry name" value="Invertase/methylesterase_inhib"/>
</dbReference>
<keyword evidence="1" id="KW-0732">Signal</keyword>
<comment type="caution">
    <text evidence="5">The sequence shown here is derived from an EMBL/GenBank/DDBJ whole genome shotgun (WGS) entry which is preliminary data.</text>
</comment>
<dbReference type="SUPFAM" id="SSF101148">
    <property type="entry name" value="Plant invertase/pectin methylesterase inhibitor"/>
    <property type="match status" value="1"/>
</dbReference>
<proteinExistence type="inferred from homology"/>
<organism evidence="5 6">
    <name type="scientific">Senna tora</name>
    <dbReference type="NCBI Taxonomy" id="362788"/>
    <lineage>
        <taxon>Eukaryota</taxon>
        <taxon>Viridiplantae</taxon>
        <taxon>Streptophyta</taxon>
        <taxon>Embryophyta</taxon>
        <taxon>Tracheophyta</taxon>
        <taxon>Spermatophyta</taxon>
        <taxon>Magnoliopsida</taxon>
        <taxon>eudicotyledons</taxon>
        <taxon>Gunneridae</taxon>
        <taxon>Pentapetalae</taxon>
        <taxon>rosids</taxon>
        <taxon>fabids</taxon>
        <taxon>Fabales</taxon>
        <taxon>Fabaceae</taxon>
        <taxon>Caesalpinioideae</taxon>
        <taxon>Cassia clade</taxon>
        <taxon>Senna</taxon>
    </lineage>
</organism>
<evidence type="ECO:0000256" key="2">
    <source>
        <dbReference type="ARBA" id="ARBA00023157"/>
    </source>
</evidence>
<evidence type="ECO:0000313" key="5">
    <source>
        <dbReference type="EMBL" id="KAF7837672.1"/>
    </source>
</evidence>
<evidence type="ECO:0000259" key="4">
    <source>
        <dbReference type="Pfam" id="PF04043"/>
    </source>
</evidence>